<comment type="caution">
    <text evidence="2">The sequence shown here is derived from an EMBL/GenBank/DDBJ whole genome shotgun (WGS) entry which is preliminary data.</text>
</comment>
<sequence>AAIAGAEALAEEPGMANAPVL</sequence>
<accession>A0A2R5EW91</accession>
<keyword evidence="3" id="KW-1185">Reference proteome</keyword>
<protein>
    <submittedName>
        <fullName evidence="2">Uncharacterized protein</fullName>
    </submittedName>
</protein>
<evidence type="ECO:0000256" key="1">
    <source>
        <dbReference type="SAM" id="MobiDB-lite"/>
    </source>
</evidence>
<feature type="region of interest" description="Disordered" evidence="1">
    <location>
        <begin position="1"/>
        <end position="21"/>
    </location>
</feature>
<dbReference type="AlphaFoldDB" id="A0A2R5EW91"/>
<evidence type="ECO:0000313" key="3">
    <source>
        <dbReference type="Proteomes" id="UP000245202"/>
    </source>
</evidence>
<dbReference type="Proteomes" id="UP000245202">
    <property type="component" value="Unassembled WGS sequence"/>
</dbReference>
<feature type="compositionally biased region" description="Low complexity" evidence="1">
    <location>
        <begin position="1"/>
        <end position="12"/>
    </location>
</feature>
<dbReference type="EMBL" id="BDQX01000364">
    <property type="protein sequence ID" value="GBG10972.1"/>
    <property type="molecule type" value="Genomic_DNA"/>
</dbReference>
<name>A0A2R5EW91_9BACL</name>
<proteinExistence type="predicted"/>
<organism evidence="2 3">
    <name type="scientific">Paenibacillus agaridevorans</name>
    <dbReference type="NCBI Taxonomy" id="171404"/>
    <lineage>
        <taxon>Bacteria</taxon>
        <taxon>Bacillati</taxon>
        <taxon>Bacillota</taxon>
        <taxon>Bacilli</taxon>
        <taxon>Bacillales</taxon>
        <taxon>Paenibacillaceae</taxon>
        <taxon>Paenibacillus</taxon>
    </lineage>
</organism>
<reference evidence="2 3" key="1">
    <citation type="submission" date="2017-08" db="EMBL/GenBank/DDBJ databases">
        <title>Substantial Increase in Enzyme Production by Combined Drug-Resistance Mutations in Paenibacillus agaridevorans.</title>
        <authorList>
            <person name="Tanaka Y."/>
            <person name="Funane K."/>
            <person name="Hosaka T."/>
            <person name="Shiwa Y."/>
            <person name="Fujita N."/>
            <person name="Miyazaki T."/>
            <person name="Yoshikawa H."/>
            <person name="Murakami K."/>
            <person name="Kasahara K."/>
            <person name="Inaoka T."/>
            <person name="Hiraga Y."/>
            <person name="Ochi K."/>
        </authorList>
    </citation>
    <scope>NUCLEOTIDE SEQUENCE [LARGE SCALE GENOMIC DNA]</scope>
    <source>
        <strain evidence="2 3">T-3040</strain>
    </source>
</reference>
<evidence type="ECO:0000313" key="2">
    <source>
        <dbReference type="EMBL" id="GBG10972.1"/>
    </source>
</evidence>
<feature type="non-terminal residue" evidence="2">
    <location>
        <position position="1"/>
    </location>
</feature>
<gene>
    <name evidence="2" type="ORF">PAT3040_05746</name>
</gene>